<feature type="DNA-binding region" description="HMG box" evidence="2">
    <location>
        <begin position="36"/>
        <end position="100"/>
    </location>
</feature>
<keyword evidence="5" id="KW-1185">Reference proteome</keyword>
<name>A0A1D2NCT8_ORCCI</name>
<dbReference type="Proteomes" id="UP000094527">
    <property type="component" value="Unassembled WGS sequence"/>
</dbReference>
<gene>
    <name evidence="4" type="ORF">Ocin01_03639</name>
</gene>
<keyword evidence="1 2" id="KW-0238">DNA-binding</keyword>
<dbReference type="SMART" id="SM00398">
    <property type="entry name" value="HMG"/>
    <property type="match status" value="2"/>
</dbReference>
<dbReference type="GO" id="GO:0003677">
    <property type="term" value="F:DNA binding"/>
    <property type="evidence" value="ECO:0007669"/>
    <property type="project" value="UniProtKB-UniRule"/>
</dbReference>
<dbReference type="InterPro" id="IPR009071">
    <property type="entry name" value="HMG_box_dom"/>
</dbReference>
<keyword evidence="2" id="KW-0539">Nucleus</keyword>
<feature type="DNA-binding region" description="HMG box" evidence="2">
    <location>
        <begin position="106"/>
        <end position="178"/>
    </location>
</feature>
<dbReference type="AlphaFoldDB" id="A0A1D2NCT8"/>
<dbReference type="PANTHER" id="PTHR48112:SF22">
    <property type="entry name" value="MITOCHONDRIAL TRANSCRIPTION FACTOR A, ISOFORM B"/>
    <property type="match status" value="1"/>
</dbReference>
<dbReference type="PANTHER" id="PTHR48112">
    <property type="entry name" value="HIGH MOBILITY GROUP PROTEIN DSP1"/>
    <property type="match status" value="1"/>
</dbReference>
<evidence type="ECO:0000259" key="3">
    <source>
        <dbReference type="PROSITE" id="PS50118"/>
    </source>
</evidence>
<proteinExistence type="predicted"/>
<feature type="domain" description="HMG box" evidence="3">
    <location>
        <begin position="36"/>
        <end position="100"/>
    </location>
</feature>
<dbReference type="InterPro" id="IPR050342">
    <property type="entry name" value="HMGB"/>
</dbReference>
<dbReference type="Pfam" id="PF09011">
    <property type="entry name" value="HMG_box_2"/>
    <property type="match status" value="2"/>
</dbReference>
<protein>
    <submittedName>
        <fullName evidence="4">High mobility group protein B4</fullName>
    </submittedName>
</protein>
<dbReference type="CDD" id="cd00084">
    <property type="entry name" value="HMG-box_SF"/>
    <property type="match status" value="2"/>
</dbReference>
<dbReference type="GO" id="GO:0005634">
    <property type="term" value="C:nucleus"/>
    <property type="evidence" value="ECO:0007669"/>
    <property type="project" value="UniProtKB-UniRule"/>
</dbReference>
<dbReference type="EMBL" id="LJIJ01000088">
    <property type="protein sequence ID" value="ODN03062.1"/>
    <property type="molecule type" value="Genomic_DNA"/>
</dbReference>
<sequence length="206" mass="24495">MANPSVNLMENITDRDVFNRLSEKEKWKQLRNIKKPKRPLNGYTRFVTDFMNRNKDKRGHKKMTDAAQAWKNLSDDQRNVWEESSIVAKATYSREVAVYNRARKATKKPPSAFALFVKNRWKAEKKKQYPDGKRPKFKVIHKQIVKDWKKLSEKERRTYFSTADRLLTLFKKERKAVINGEKDFNLFWGGDAMENYHEDEAGDMEE</sequence>
<evidence type="ECO:0000256" key="1">
    <source>
        <dbReference type="ARBA" id="ARBA00023125"/>
    </source>
</evidence>
<evidence type="ECO:0000256" key="2">
    <source>
        <dbReference type="PROSITE-ProRule" id="PRU00267"/>
    </source>
</evidence>
<dbReference type="SUPFAM" id="SSF47095">
    <property type="entry name" value="HMG-box"/>
    <property type="match status" value="2"/>
</dbReference>
<dbReference type="OrthoDB" id="498543at2759"/>
<dbReference type="GO" id="GO:0006357">
    <property type="term" value="P:regulation of transcription by RNA polymerase II"/>
    <property type="evidence" value="ECO:0007669"/>
    <property type="project" value="TreeGrafter"/>
</dbReference>
<evidence type="ECO:0000313" key="4">
    <source>
        <dbReference type="EMBL" id="ODN03062.1"/>
    </source>
</evidence>
<comment type="caution">
    <text evidence="4">The sequence shown here is derived from an EMBL/GenBank/DDBJ whole genome shotgun (WGS) entry which is preliminary data.</text>
</comment>
<dbReference type="Gene3D" id="1.10.30.10">
    <property type="entry name" value="High mobility group box domain"/>
    <property type="match status" value="2"/>
</dbReference>
<evidence type="ECO:0000313" key="5">
    <source>
        <dbReference type="Proteomes" id="UP000094527"/>
    </source>
</evidence>
<feature type="domain" description="HMG box" evidence="3">
    <location>
        <begin position="106"/>
        <end position="178"/>
    </location>
</feature>
<organism evidence="4 5">
    <name type="scientific">Orchesella cincta</name>
    <name type="common">Springtail</name>
    <name type="synonym">Podura cincta</name>
    <dbReference type="NCBI Taxonomy" id="48709"/>
    <lineage>
        <taxon>Eukaryota</taxon>
        <taxon>Metazoa</taxon>
        <taxon>Ecdysozoa</taxon>
        <taxon>Arthropoda</taxon>
        <taxon>Hexapoda</taxon>
        <taxon>Collembola</taxon>
        <taxon>Entomobryomorpha</taxon>
        <taxon>Entomobryoidea</taxon>
        <taxon>Orchesellidae</taxon>
        <taxon>Orchesellinae</taxon>
        <taxon>Orchesella</taxon>
    </lineage>
</organism>
<dbReference type="InterPro" id="IPR036910">
    <property type="entry name" value="HMG_box_dom_sf"/>
</dbReference>
<accession>A0A1D2NCT8</accession>
<dbReference type="PROSITE" id="PS50118">
    <property type="entry name" value="HMG_BOX_2"/>
    <property type="match status" value="2"/>
</dbReference>
<reference evidence="4 5" key="1">
    <citation type="journal article" date="2016" name="Genome Biol. Evol.">
        <title>Gene Family Evolution Reflects Adaptation to Soil Environmental Stressors in the Genome of the Collembolan Orchesella cincta.</title>
        <authorList>
            <person name="Faddeeva-Vakhrusheva A."/>
            <person name="Derks M.F."/>
            <person name="Anvar S.Y."/>
            <person name="Agamennone V."/>
            <person name="Suring W."/>
            <person name="Smit S."/>
            <person name="van Straalen N.M."/>
            <person name="Roelofs D."/>
        </authorList>
    </citation>
    <scope>NUCLEOTIDE SEQUENCE [LARGE SCALE GENOMIC DNA]</scope>
    <source>
        <tissue evidence="4">Mixed pool</tissue>
    </source>
</reference>